<dbReference type="EMBL" id="JARPUR010000005">
    <property type="protein sequence ID" value="KAK4876298.1"/>
    <property type="molecule type" value="Genomic_DNA"/>
</dbReference>
<evidence type="ECO:0000259" key="1">
    <source>
        <dbReference type="Pfam" id="PF05699"/>
    </source>
</evidence>
<reference evidence="3" key="1">
    <citation type="submission" date="2023-01" db="EMBL/GenBank/DDBJ databases">
        <title>Key to firefly adult light organ development and bioluminescence: homeobox transcription factors regulate luciferase expression and transportation to peroxisome.</title>
        <authorList>
            <person name="Fu X."/>
        </authorList>
    </citation>
    <scope>NUCLEOTIDE SEQUENCE [LARGE SCALE GENOMIC DNA]</scope>
</reference>
<accession>A0AAN7SMK7</accession>
<evidence type="ECO:0000313" key="3">
    <source>
        <dbReference type="Proteomes" id="UP001353858"/>
    </source>
</evidence>
<evidence type="ECO:0000313" key="2">
    <source>
        <dbReference type="EMBL" id="KAK4876298.1"/>
    </source>
</evidence>
<dbReference type="GO" id="GO:0046983">
    <property type="term" value="F:protein dimerization activity"/>
    <property type="evidence" value="ECO:0007669"/>
    <property type="project" value="InterPro"/>
</dbReference>
<sequence length="364" mass="41856">MKAKYREVQTRIKNVNKRAMFMACVAHNLNLLLGDMAKCNKDAMTFFGLVQRLHTLFVASTERWNILCELCPGLTLKSLSSTRWECRIDSVKPIRYQLGGVNQALAKVSQTTKEPVIRSEAQSLLLHTSSYEFVLSLVIWYDLLFCVNSTSQTLESESTTLDTVLNELRGLKSFFQNYRNTDFNGAMCTAREIMENLGYRVKFSIRRQFTPKRLFDEKRQENDQREKQLEDNCQKLSDFLKDGELKDLNAEDLFSELKLFRSTVQPSVTNTLGALQYLAPIKESYSYLTTAYRIMLTIPLTVASEERTFSILKLIKNYHRSTMAQERLNGLATLSIECETAKKLDMINLISAFAFAKARKVPFK</sequence>
<dbReference type="InterPro" id="IPR008906">
    <property type="entry name" value="HATC_C_dom"/>
</dbReference>
<dbReference type="PANTHER" id="PTHR45749:SF35">
    <property type="entry name" value="AC-LIKE TRANSPOSASE-RELATED"/>
    <property type="match status" value="1"/>
</dbReference>
<dbReference type="PANTHER" id="PTHR45749">
    <property type="match status" value="1"/>
</dbReference>
<name>A0AAN7SMK7_9COLE</name>
<dbReference type="Pfam" id="PF05699">
    <property type="entry name" value="Dimer_Tnp_hAT"/>
    <property type="match status" value="1"/>
</dbReference>
<dbReference type="InterPro" id="IPR012337">
    <property type="entry name" value="RNaseH-like_sf"/>
</dbReference>
<protein>
    <recommendedName>
        <fullName evidence="1">HAT C-terminal dimerisation domain-containing protein</fullName>
    </recommendedName>
</protein>
<organism evidence="2 3">
    <name type="scientific">Aquatica leii</name>
    <dbReference type="NCBI Taxonomy" id="1421715"/>
    <lineage>
        <taxon>Eukaryota</taxon>
        <taxon>Metazoa</taxon>
        <taxon>Ecdysozoa</taxon>
        <taxon>Arthropoda</taxon>
        <taxon>Hexapoda</taxon>
        <taxon>Insecta</taxon>
        <taxon>Pterygota</taxon>
        <taxon>Neoptera</taxon>
        <taxon>Endopterygota</taxon>
        <taxon>Coleoptera</taxon>
        <taxon>Polyphaga</taxon>
        <taxon>Elateriformia</taxon>
        <taxon>Elateroidea</taxon>
        <taxon>Lampyridae</taxon>
        <taxon>Luciolinae</taxon>
        <taxon>Aquatica</taxon>
    </lineage>
</organism>
<dbReference type="Proteomes" id="UP001353858">
    <property type="component" value="Unassembled WGS sequence"/>
</dbReference>
<proteinExistence type="predicted"/>
<dbReference type="SUPFAM" id="SSF53098">
    <property type="entry name" value="Ribonuclease H-like"/>
    <property type="match status" value="1"/>
</dbReference>
<dbReference type="AlphaFoldDB" id="A0AAN7SMK7"/>
<comment type="caution">
    <text evidence="2">The sequence shown here is derived from an EMBL/GenBank/DDBJ whole genome shotgun (WGS) entry which is preliminary data.</text>
</comment>
<feature type="domain" description="HAT C-terminal dimerisation" evidence="1">
    <location>
        <begin position="251"/>
        <end position="337"/>
    </location>
</feature>
<keyword evidence="3" id="KW-1185">Reference proteome</keyword>
<gene>
    <name evidence="2" type="ORF">RN001_012720</name>
</gene>